<proteinExistence type="predicted"/>
<evidence type="ECO:0000313" key="3">
    <source>
        <dbReference type="Proteomes" id="UP001152561"/>
    </source>
</evidence>
<feature type="region of interest" description="Disordered" evidence="1">
    <location>
        <begin position="43"/>
        <end position="83"/>
    </location>
</feature>
<evidence type="ECO:0000256" key="1">
    <source>
        <dbReference type="SAM" id="MobiDB-lite"/>
    </source>
</evidence>
<feature type="compositionally biased region" description="Low complexity" evidence="1">
    <location>
        <begin position="313"/>
        <end position="323"/>
    </location>
</feature>
<feature type="region of interest" description="Disordered" evidence="1">
    <location>
        <begin position="1"/>
        <end position="25"/>
    </location>
</feature>
<feature type="compositionally biased region" description="Low complexity" evidence="1">
    <location>
        <begin position="138"/>
        <end position="148"/>
    </location>
</feature>
<dbReference type="OrthoDB" id="1684445at2759"/>
<sequence length="362" mass="41197">MDSSRDESTSGFQMSRILSRGSSVGHSSRIYYYRRRAEGVPFQWERQPGTPKNPPKEDVNMPPLRPPPSFQSLGLHKPCFHDDNEKQESKTLKVWLSKKIKKFHPLKSFGRSRQNLHGSLDRVVESDGEFVASLFKNSSSSSSSSSSSTDSFASNNKETEKSARDMMEDPYCCNLASMDKEETNREMHKRGFSQESVKTFFLSRMSSVDQSYYRSKEGIPFKWEMQPGTPIHTPQKDVIPPPSPPPMVQSLALPIPCIPHDHQEEAKKSNSTWERIKRMIKTTHEQKEFRVSNELSFRLQQSSHHHGNSVLTSSPSSSSSSSISKKKVLPFSKFRRDVLGGKFCFNPWKIKANLAASSSRRM</sequence>
<organism evidence="2 3">
    <name type="scientific">Anisodus acutangulus</name>
    <dbReference type="NCBI Taxonomy" id="402998"/>
    <lineage>
        <taxon>Eukaryota</taxon>
        <taxon>Viridiplantae</taxon>
        <taxon>Streptophyta</taxon>
        <taxon>Embryophyta</taxon>
        <taxon>Tracheophyta</taxon>
        <taxon>Spermatophyta</taxon>
        <taxon>Magnoliopsida</taxon>
        <taxon>eudicotyledons</taxon>
        <taxon>Gunneridae</taxon>
        <taxon>Pentapetalae</taxon>
        <taxon>asterids</taxon>
        <taxon>lamiids</taxon>
        <taxon>Solanales</taxon>
        <taxon>Solanaceae</taxon>
        <taxon>Solanoideae</taxon>
        <taxon>Hyoscyameae</taxon>
        <taxon>Anisodus</taxon>
    </lineage>
</organism>
<dbReference type="PANTHER" id="PTHR33257:SF6">
    <property type="entry name" value="OXYSTEROL-BINDING 4B-LIKE PROTEIN"/>
    <property type="match status" value="1"/>
</dbReference>
<dbReference type="Proteomes" id="UP001152561">
    <property type="component" value="Unassembled WGS sequence"/>
</dbReference>
<dbReference type="EMBL" id="JAJAGQ010000014">
    <property type="protein sequence ID" value="KAJ8543077.1"/>
    <property type="molecule type" value="Genomic_DNA"/>
</dbReference>
<feature type="region of interest" description="Disordered" evidence="1">
    <location>
        <begin position="136"/>
        <end position="168"/>
    </location>
</feature>
<feature type="compositionally biased region" description="Basic and acidic residues" evidence="1">
    <location>
        <begin position="157"/>
        <end position="167"/>
    </location>
</feature>
<name>A0A9Q1R6I2_9SOLA</name>
<keyword evidence="3" id="KW-1185">Reference proteome</keyword>
<dbReference type="AlphaFoldDB" id="A0A9Q1R6I2"/>
<dbReference type="PANTHER" id="PTHR33257">
    <property type="entry name" value="OS05G0165500 PROTEIN"/>
    <property type="match status" value="1"/>
</dbReference>
<accession>A0A9Q1R6I2</accession>
<protein>
    <submittedName>
        <fullName evidence="2">Uncharacterized protein</fullName>
    </submittedName>
</protein>
<reference evidence="3" key="1">
    <citation type="journal article" date="2023" name="Proc. Natl. Acad. Sci. U.S.A.">
        <title>Genomic and structural basis for evolution of tropane alkaloid biosynthesis.</title>
        <authorList>
            <person name="Wanga Y.-J."/>
            <person name="Taina T."/>
            <person name="Yua J.-Y."/>
            <person name="Lia J."/>
            <person name="Xua B."/>
            <person name="Chenc J."/>
            <person name="D'Auriad J.C."/>
            <person name="Huanga J.-P."/>
            <person name="Huanga S.-X."/>
        </authorList>
    </citation>
    <scope>NUCLEOTIDE SEQUENCE [LARGE SCALE GENOMIC DNA]</scope>
    <source>
        <strain evidence="3">cv. KIB-2019</strain>
    </source>
</reference>
<evidence type="ECO:0000313" key="2">
    <source>
        <dbReference type="EMBL" id="KAJ8543077.1"/>
    </source>
</evidence>
<comment type="caution">
    <text evidence="2">The sequence shown here is derived from an EMBL/GenBank/DDBJ whole genome shotgun (WGS) entry which is preliminary data.</text>
</comment>
<gene>
    <name evidence="2" type="ORF">K7X08_005600</name>
</gene>
<feature type="region of interest" description="Disordered" evidence="1">
    <location>
        <begin position="302"/>
        <end position="323"/>
    </location>
</feature>